<sequence>MDELYLYVFRVIQFIRIVIVVLFLSLSSFPETDYDRTQGTLSARYLLIWFGTLNIIPHIFLCLFFLMIFIHVFELRCIDSLNV</sequence>
<organism evidence="2">
    <name type="scientific">Rhizopus microsporus var. microsporus</name>
    <dbReference type="NCBI Taxonomy" id="86635"/>
    <lineage>
        <taxon>Eukaryota</taxon>
        <taxon>Fungi</taxon>
        <taxon>Fungi incertae sedis</taxon>
        <taxon>Mucoromycota</taxon>
        <taxon>Mucoromycotina</taxon>
        <taxon>Mucoromycetes</taxon>
        <taxon>Mucorales</taxon>
        <taxon>Mucorineae</taxon>
        <taxon>Rhizopodaceae</taxon>
        <taxon>Rhizopus</taxon>
    </lineage>
</organism>
<evidence type="ECO:0000256" key="1">
    <source>
        <dbReference type="SAM" id="Phobius"/>
    </source>
</evidence>
<name>A0A1X0R4T8_RHIZD</name>
<reference evidence="2" key="1">
    <citation type="journal article" date="2016" name="Proc. Natl. Acad. Sci. U.S.A.">
        <title>Lipid metabolic changes in an early divergent fungus govern the establishment of a mutualistic symbiosis with endobacteria.</title>
        <authorList>
            <person name="Lastovetsky O.A."/>
            <person name="Gaspar M.L."/>
            <person name="Mondo S.J."/>
            <person name="LaButti K.M."/>
            <person name="Sandor L."/>
            <person name="Grigoriev I.V."/>
            <person name="Henry S.A."/>
            <person name="Pawlowska T.E."/>
        </authorList>
    </citation>
    <scope>NUCLEOTIDE SEQUENCE [LARGE SCALE GENOMIC DNA]</scope>
    <source>
        <strain evidence="2">ATCC 52814</strain>
    </source>
</reference>
<dbReference type="AlphaFoldDB" id="A0A1X0R4T8"/>
<dbReference type="EMBL" id="KV921911">
    <property type="protein sequence ID" value="ORE07060.1"/>
    <property type="molecule type" value="Genomic_DNA"/>
</dbReference>
<evidence type="ECO:0000313" key="2">
    <source>
        <dbReference type="EMBL" id="ORE07060.1"/>
    </source>
</evidence>
<gene>
    <name evidence="2" type="ORF">BCV72DRAFT_113979</name>
</gene>
<feature type="transmembrane region" description="Helical" evidence="1">
    <location>
        <begin position="46"/>
        <end position="73"/>
    </location>
</feature>
<feature type="transmembrane region" description="Helical" evidence="1">
    <location>
        <begin position="7"/>
        <end position="26"/>
    </location>
</feature>
<keyword evidence="1" id="KW-1133">Transmembrane helix</keyword>
<accession>A0A1X0R4T8</accession>
<keyword evidence="1" id="KW-0812">Transmembrane</keyword>
<dbReference type="Proteomes" id="UP000242414">
    <property type="component" value="Unassembled WGS sequence"/>
</dbReference>
<proteinExistence type="predicted"/>
<protein>
    <submittedName>
        <fullName evidence="2">Uncharacterized protein</fullName>
    </submittedName>
</protein>
<keyword evidence="1" id="KW-0472">Membrane</keyword>
<dbReference type="VEuPathDB" id="FungiDB:BCV72DRAFT_113979"/>